<evidence type="ECO:0000256" key="5">
    <source>
        <dbReference type="ARBA" id="ARBA00023284"/>
    </source>
</evidence>
<dbReference type="PANTHER" id="PTHR13887">
    <property type="entry name" value="GLUTATHIONE S-TRANSFERASE KAPPA"/>
    <property type="match status" value="1"/>
</dbReference>
<accession>A0A1I0WMP8</accession>
<keyword evidence="4" id="KW-1015">Disulfide bond</keyword>
<dbReference type="STRING" id="871651.SAMN05421688_1530"/>
<dbReference type="GO" id="GO:0016853">
    <property type="term" value="F:isomerase activity"/>
    <property type="evidence" value="ECO:0007669"/>
    <property type="project" value="UniProtKB-KW"/>
</dbReference>
<evidence type="ECO:0000256" key="3">
    <source>
        <dbReference type="ARBA" id="ARBA00023002"/>
    </source>
</evidence>
<evidence type="ECO:0000313" key="7">
    <source>
        <dbReference type="EMBL" id="SFA89273.1"/>
    </source>
</evidence>
<comment type="similarity">
    <text evidence="1">Belongs to the thioredoxin family. DsbA subfamily.</text>
</comment>
<keyword evidence="7" id="KW-0413">Isomerase</keyword>
<evidence type="ECO:0000256" key="4">
    <source>
        <dbReference type="ARBA" id="ARBA00023157"/>
    </source>
</evidence>
<dbReference type="AlphaFoldDB" id="A0A1I0WMP8"/>
<dbReference type="Gene3D" id="3.40.30.10">
    <property type="entry name" value="Glutaredoxin"/>
    <property type="match status" value="1"/>
</dbReference>
<dbReference type="GO" id="GO:0016491">
    <property type="term" value="F:oxidoreductase activity"/>
    <property type="evidence" value="ECO:0007669"/>
    <property type="project" value="UniProtKB-KW"/>
</dbReference>
<dbReference type="EMBL" id="FOJU01000002">
    <property type="protein sequence ID" value="SFA89273.1"/>
    <property type="molecule type" value="Genomic_DNA"/>
</dbReference>
<feature type="domain" description="Thioredoxin-like fold" evidence="6">
    <location>
        <begin position="52"/>
        <end position="220"/>
    </location>
</feature>
<dbReference type="SUPFAM" id="SSF52833">
    <property type="entry name" value="Thioredoxin-like"/>
    <property type="match status" value="1"/>
</dbReference>
<dbReference type="PANTHER" id="PTHR13887:SF14">
    <property type="entry name" value="DISULFIDE BOND FORMATION PROTEIN D"/>
    <property type="match status" value="1"/>
</dbReference>
<dbReference type="OrthoDB" id="8478320at2"/>
<evidence type="ECO:0000256" key="1">
    <source>
        <dbReference type="ARBA" id="ARBA00005791"/>
    </source>
</evidence>
<dbReference type="Proteomes" id="UP000198796">
    <property type="component" value="Unassembled WGS sequence"/>
</dbReference>
<name>A0A1I0WMP8_9RHOB</name>
<evidence type="ECO:0000259" key="6">
    <source>
        <dbReference type="Pfam" id="PF13462"/>
    </source>
</evidence>
<dbReference type="RefSeq" id="WP_092062598.1">
    <property type="nucleotide sequence ID" value="NZ_FOJU01000002.1"/>
</dbReference>
<organism evidence="7 8">
    <name type="scientific">Poseidonocella pacifica</name>
    <dbReference type="NCBI Taxonomy" id="871651"/>
    <lineage>
        <taxon>Bacteria</taxon>
        <taxon>Pseudomonadati</taxon>
        <taxon>Pseudomonadota</taxon>
        <taxon>Alphaproteobacteria</taxon>
        <taxon>Rhodobacterales</taxon>
        <taxon>Roseobacteraceae</taxon>
        <taxon>Poseidonocella</taxon>
    </lineage>
</organism>
<reference evidence="7 8" key="1">
    <citation type="submission" date="2016-10" db="EMBL/GenBank/DDBJ databases">
        <authorList>
            <person name="de Groot N.N."/>
        </authorList>
    </citation>
    <scope>NUCLEOTIDE SEQUENCE [LARGE SCALE GENOMIC DNA]</scope>
    <source>
        <strain evidence="7 8">DSM 29316</strain>
    </source>
</reference>
<keyword evidence="5" id="KW-0676">Redox-active center</keyword>
<dbReference type="InterPro" id="IPR036249">
    <property type="entry name" value="Thioredoxin-like_sf"/>
</dbReference>
<protein>
    <submittedName>
        <fullName evidence="7">Protein-disulfide isomerase</fullName>
    </submittedName>
</protein>
<dbReference type="InterPro" id="IPR012336">
    <property type="entry name" value="Thioredoxin-like_fold"/>
</dbReference>
<evidence type="ECO:0000256" key="2">
    <source>
        <dbReference type="ARBA" id="ARBA00022729"/>
    </source>
</evidence>
<keyword evidence="2" id="KW-0732">Signal</keyword>
<dbReference type="Pfam" id="PF13462">
    <property type="entry name" value="Thioredoxin_4"/>
    <property type="match status" value="1"/>
</dbReference>
<keyword evidence="3" id="KW-0560">Oxidoreductase</keyword>
<sequence length="224" mass="24740">MSRSLLISVIVAALVAFGAFWLTSTPKQLSGLEAYQPGGANAQESPAEIADVTEMQIGNPDADVTVIEYASFTCPHCANFHENVYPQLKADYIDSGKINFIYREVYFDAPGLWGSLVARCGGEMRFFGIAGMLYERQKEWLASGDRAVIETELRKIGKIAGLSDDQLNACLSDADNATNMVAWFQANSQEHNIRSTPSFVVNGKTYQNMPYAEFRELLDDELGE</sequence>
<proteinExistence type="inferred from homology"/>
<evidence type="ECO:0000313" key="8">
    <source>
        <dbReference type="Proteomes" id="UP000198796"/>
    </source>
</evidence>
<keyword evidence="8" id="KW-1185">Reference proteome</keyword>
<gene>
    <name evidence="7" type="ORF">SAMN05421688_1530</name>
</gene>